<organism evidence="3 4">
    <name type="scientific">Lophiotrema nucula</name>
    <dbReference type="NCBI Taxonomy" id="690887"/>
    <lineage>
        <taxon>Eukaryota</taxon>
        <taxon>Fungi</taxon>
        <taxon>Dikarya</taxon>
        <taxon>Ascomycota</taxon>
        <taxon>Pezizomycotina</taxon>
        <taxon>Dothideomycetes</taxon>
        <taxon>Pleosporomycetidae</taxon>
        <taxon>Pleosporales</taxon>
        <taxon>Lophiotremataceae</taxon>
        <taxon>Lophiotrema</taxon>
    </lineage>
</organism>
<evidence type="ECO:0008006" key="5">
    <source>
        <dbReference type="Google" id="ProtNLM"/>
    </source>
</evidence>
<protein>
    <recommendedName>
        <fullName evidence="5">Lysine-specific metallo-endopeptidase domain-containing protein</fullName>
    </recommendedName>
</protein>
<keyword evidence="2" id="KW-0732">Signal</keyword>
<dbReference type="Proteomes" id="UP000799770">
    <property type="component" value="Unassembled WGS sequence"/>
</dbReference>
<evidence type="ECO:0000313" key="3">
    <source>
        <dbReference type="EMBL" id="KAF2105988.1"/>
    </source>
</evidence>
<dbReference type="Gene3D" id="3.40.390.10">
    <property type="entry name" value="Collagenase (Catalytic Domain)"/>
    <property type="match status" value="1"/>
</dbReference>
<dbReference type="EMBL" id="ML977368">
    <property type="protein sequence ID" value="KAF2105988.1"/>
    <property type="molecule type" value="Genomic_DNA"/>
</dbReference>
<name>A0A6A5YIN4_9PLEO</name>
<evidence type="ECO:0000256" key="1">
    <source>
        <dbReference type="SAM" id="MobiDB-lite"/>
    </source>
</evidence>
<feature type="chain" id="PRO_5025347327" description="Lysine-specific metallo-endopeptidase domain-containing protein" evidence="2">
    <location>
        <begin position="20"/>
        <end position="383"/>
    </location>
</feature>
<feature type="compositionally biased region" description="Basic and acidic residues" evidence="1">
    <location>
        <begin position="357"/>
        <end position="366"/>
    </location>
</feature>
<dbReference type="InterPro" id="IPR024079">
    <property type="entry name" value="MetalloPept_cat_dom_sf"/>
</dbReference>
<dbReference type="OrthoDB" id="4585232at2759"/>
<feature type="region of interest" description="Disordered" evidence="1">
    <location>
        <begin position="346"/>
        <end position="366"/>
    </location>
</feature>
<gene>
    <name evidence="3" type="ORF">BDV96DRAFT_676009</name>
</gene>
<accession>A0A6A5YIN4</accession>
<reference evidence="3" key="1">
    <citation type="journal article" date="2020" name="Stud. Mycol.">
        <title>101 Dothideomycetes genomes: a test case for predicting lifestyles and emergence of pathogens.</title>
        <authorList>
            <person name="Haridas S."/>
            <person name="Albert R."/>
            <person name="Binder M."/>
            <person name="Bloem J."/>
            <person name="Labutti K."/>
            <person name="Salamov A."/>
            <person name="Andreopoulos B."/>
            <person name="Baker S."/>
            <person name="Barry K."/>
            <person name="Bills G."/>
            <person name="Bluhm B."/>
            <person name="Cannon C."/>
            <person name="Castanera R."/>
            <person name="Culley D."/>
            <person name="Daum C."/>
            <person name="Ezra D."/>
            <person name="Gonzalez J."/>
            <person name="Henrissat B."/>
            <person name="Kuo A."/>
            <person name="Liang C."/>
            <person name="Lipzen A."/>
            <person name="Lutzoni F."/>
            <person name="Magnuson J."/>
            <person name="Mondo S."/>
            <person name="Nolan M."/>
            <person name="Ohm R."/>
            <person name="Pangilinan J."/>
            <person name="Park H.-J."/>
            <person name="Ramirez L."/>
            <person name="Alfaro M."/>
            <person name="Sun H."/>
            <person name="Tritt A."/>
            <person name="Yoshinaga Y."/>
            <person name="Zwiers L.-H."/>
            <person name="Turgeon B."/>
            <person name="Goodwin S."/>
            <person name="Spatafora J."/>
            <person name="Crous P."/>
            <person name="Grigoriev I."/>
        </authorList>
    </citation>
    <scope>NUCLEOTIDE SEQUENCE</scope>
    <source>
        <strain evidence="3">CBS 627.86</strain>
    </source>
</reference>
<evidence type="ECO:0000256" key="2">
    <source>
        <dbReference type="SAM" id="SignalP"/>
    </source>
</evidence>
<dbReference type="GO" id="GO:0008237">
    <property type="term" value="F:metallopeptidase activity"/>
    <property type="evidence" value="ECO:0007669"/>
    <property type="project" value="InterPro"/>
</dbReference>
<evidence type="ECO:0000313" key="4">
    <source>
        <dbReference type="Proteomes" id="UP000799770"/>
    </source>
</evidence>
<feature type="signal peptide" evidence="2">
    <location>
        <begin position="1"/>
        <end position="19"/>
    </location>
</feature>
<proteinExistence type="predicted"/>
<dbReference type="AlphaFoldDB" id="A0A6A5YIN4"/>
<sequence>MRYLSVITIFLVCAVQTIARTPKHPDDIPKKTYYIDDSCDNKKGFPNGWLWTTKNAKAMLARANSDTKADADYHSILERIFQFKFTDDKKEVEGVLNTILGPIEEITVMKDAKDDMKTADVRIFCDNDKIRNEDDPNDKARWVRDDDGVVIDHTNLMVADEDDLCSNPEIGGWNTDTRITWDGSNQGHNPNRAVISLCDRMFEVPEDVSPSRWPLEVTPEIRARDYTGTPIEFFHPLICRIILHELMHALRQKQNGEHDGTFIDDFPKPKDPEESPWKYVLEQKKSECRINADNYAYASLWAMVAGWKWSIVRLTPPDTCSTDGQKQDYIKWAETKIKEGRMKKYQDVTRRNSAPMKSDERRMEQTEASKRIMDFLLDIESKK</sequence>
<keyword evidence="4" id="KW-1185">Reference proteome</keyword>